<evidence type="ECO:0000313" key="19">
    <source>
        <dbReference type="EMBL" id="KAJ7014824.1"/>
    </source>
</evidence>
<dbReference type="SMART" id="SM00473">
    <property type="entry name" value="PAN_AP"/>
    <property type="match status" value="1"/>
</dbReference>
<keyword evidence="4 14" id="KW-0732">Signal</keyword>
<dbReference type="PROSITE" id="PS50011">
    <property type="entry name" value="PROTEIN_KINASE_DOM"/>
    <property type="match status" value="1"/>
</dbReference>
<evidence type="ECO:0000259" key="16">
    <source>
        <dbReference type="PROSITE" id="PS50026"/>
    </source>
</evidence>
<dbReference type="EMBL" id="JAQIZT010000001">
    <property type="protein sequence ID" value="KAJ7014824.1"/>
    <property type="molecule type" value="Genomic_DNA"/>
</dbReference>
<evidence type="ECO:0000256" key="2">
    <source>
        <dbReference type="ARBA" id="ARBA00022527"/>
    </source>
</evidence>
<dbReference type="SUPFAM" id="SSF56112">
    <property type="entry name" value="Protein kinase-like (PK-like)"/>
    <property type="match status" value="1"/>
</dbReference>
<keyword evidence="3" id="KW-0808">Transferase</keyword>
<dbReference type="GO" id="GO:0005524">
    <property type="term" value="F:ATP binding"/>
    <property type="evidence" value="ECO:0007669"/>
    <property type="project" value="UniProtKB-KW"/>
</dbReference>
<dbReference type="Gene3D" id="3.30.200.20">
    <property type="entry name" value="Phosphorylase Kinase, domain 1"/>
    <property type="match status" value="1"/>
</dbReference>
<dbReference type="InterPro" id="IPR000742">
    <property type="entry name" value="EGF"/>
</dbReference>
<keyword evidence="5" id="KW-0547">Nucleotide-binding</keyword>
<dbReference type="InterPro" id="IPR001480">
    <property type="entry name" value="Bulb-type_lectin_dom"/>
</dbReference>
<proteinExistence type="predicted"/>
<evidence type="ECO:0000256" key="3">
    <source>
        <dbReference type="ARBA" id="ARBA00022679"/>
    </source>
</evidence>
<keyword evidence="6 19" id="KW-0418">Kinase</keyword>
<dbReference type="SMART" id="SM00220">
    <property type="entry name" value="S_TKc"/>
    <property type="match status" value="1"/>
</dbReference>
<dbReference type="Pfam" id="PF00069">
    <property type="entry name" value="Pkinase"/>
    <property type="match status" value="1"/>
</dbReference>
<comment type="catalytic activity">
    <reaction evidence="11">
        <text>L-seryl-[protein] + ATP = O-phospho-L-seryl-[protein] + ADP + H(+)</text>
        <dbReference type="Rhea" id="RHEA:17989"/>
        <dbReference type="Rhea" id="RHEA-COMP:9863"/>
        <dbReference type="Rhea" id="RHEA-COMP:11604"/>
        <dbReference type="ChEBI" id="CHEBI:15378"/>
        <dbReference type="ChEBI" id="CHEBI:29999"/>
        <dbReference type="ChEBI" id="CHEBI:30616"/>
        <dbReference type="ChEBI" id="CHEBI:83421"/>
        <dbReference type="ChEBI" id="CHEBI:456216"/>
        <dbReference type="EC" id="2.7.11.1"/>
    </reaction>
</comment>
<dbReference type="Gene3D" id="1.10.510.10">
    <property type="entry name" value="Transferase(Phosphotransferase) domain 1"/>
    <property type="match status" value="1"/>
</dbReference>
<dbReference type="FunFam" id="2.90.10.10:FF:000004">
    <property type="entry name" value="G-type lectin S-receptor-like serine/threonine-protein kinase"/>
    <property type="match status" value="1"/>
</dbReference>
<dbReference type="GO" id="GO:0048544">
    <property type="term" value="P:recognition of pollen"/>
    <property type="evidence" value="ECO:0007669"/>
    <property type="project" value="InterPro"/>
</dbReference>
<keyword evidence="2" id="KW-0723">Serine/threonine-protein kinase</keyword>
<comment type="catalytic activity">
    <reaction evidence="10">
        <text>L-threonyl-[protein] + ATP = O-phospho-L-threonyl-[protein] + ADP + H(+)</text>
        <dbReference type="Rhea" id="RHEA:46608"/>
        <dbReference type="Rhea" id="RHEA-COMP:11060"/>
        <dbReference type="Rhea" id="RHEA-COMP:11605"/>
        <dbReference type="ChEBI" id="CHEBI:15378"/>
        <dbReference type="ChEBI" id="CHEBI:30013"/>
        <dbReference type="ChEBI" id="CHEBI:30616"/>
        <dbReference type="ChEBI" id="CHEBI:61977"/>
        <dbReference type="ChEBI" id="CHEBI:456216"/>
        <dbReference type="EC" id="2.7.11.1"/>
    </reaction>
</comment>
<dbReference type="InterPro" id="IPR000858">
    <property type="entry name" value="S_locus_glycoprot_dom"/>
</dbReference>
<evidence type="ECO:0000256" key="9">
    <source>
        <dbReference type="ARBA" id="ARBA00023180"/>
    </source>
</evidence>
<evidence type="ECO:0000259" key="17">
    <source>
        <dbReference type="PROSITE" id="PS50927"/>
    </source>
</evidence>
<dbReference type="FunFam" id="3.30.200.20:FF:000195">
    <property type="entry name" value="G-type lectin S-receptor-like serine/threonine-protein kinase"/>
    <property type="match status" value="1"/>
</dbReference>
<keyword evidence="12" id="KW-0245">EGF-like domain</keyword>
<sequence length="661" mass="74119">MEITMRPGVINSFTSITMLLVFIFLLFSSLAFAAQDSITSNESIKDGESTLVSANGTFELGFFSPGNSMNRFLGVWYKNEAHKEVIWVANREIPLKDRSGFLNFTQQGVLHLLNGNNKIIWSSKKTTNAESPVMQLLDSGNLVVKDGKDSNFILWQSFEYPCDTFLPGMMIGGNSQTGVDRNLTSWKSADDPGPGQFSFGIDRQGFPQLVLRNGTLKHCRLGSWNGKSFTGTPDLPRDQFLKYDFILNKTHADYSYEILRPLLTRLIVNQSGFVERFASSIQANGWTSLYKAPRDLCDKYSVCGAHMICKMVDQSHNCTCLEGFEPKSPTDWSEGCARRSPLNCTQDIFQNFIGLKLPDTSLSWYNTSTSLVECKDTCLKNCNCTAYANSNITGEGSGCILWFGELVDMREFSTGGQDLYIRMPPPLKTDQTTSNTNSGKKKLLGIILGSTLLAGVLTVGLTFYIWRKKQRKQEIEEDMELPSFHLATIVKATDNFSSNNKLGQGGFGPVYKGTLIDGQEIAVKRLSKSSRQGLTEFKNEVILIAKLQHRNLVKLLGCCIQGDEVMLIYEFMPNKSLDYFIFDQTRNKFLDWQRRNLIIGGIARGLLYLHQDSRLRIIHRDLKASNILLDKDMNPKISDFGMARLFGGDQIEANTNKVVGT</sequence>
<feature type="domain" description="Apple" evidence="18">
    <location>
        <begin position="344"/>
        <end position="424"/>
    </location>
</feature>
<feature type="signal peptide" evidence="14">
    <location>
        <begin position="1"/>
        <end position="33"/>
    </location>
</feature>
<evidence type="ECO:0000256" key="12">
    <source>
        <dbReference type="PROSITE-ProRule" id="PRU00076"/>
    </source>
</evidence>
<feature type="domain" description="EGF-like" evidence="16">
    <location>
        <begin position="293"/>
        <end position="330"/>
    </location>
</feature>
<dbReference type="Gene3D" id="3.50.4.10">
    <property type="entry name" value="Hepatocyte Growth Factor"/>
    <property type="match status" value="1"/>
</dbReference>
<evidence type="ECO:0000256" key="10">
    <source>
        <dbReference type="ARBA" id="ARBA00047899"/>
    </source>
</evidence>
<dbReference type="SUPFAM" id="SSF51110">
    <property type="entry name" value="alpha-D-mannose-specific plant lectins"/>
    <property type="match status" value="1"/>
</dbReference>
<dbReference type="Proteomes" id="UP001164929">
    <property type="component" value="Chromosome 1"/>
</dbReference>
<evidence type="ECO:0000256" key="5">
    <source>
        <dbReference type="ARBA" id="ARBA00022741"/>
    </source>
</evidence>
<evidence type="ECO:0000313" key="20">
    <source>
        <dbReference type="Proteomes" id="UP001164929"/>
    </source>
</evidence>
<keyword evidence="13" id="KW-1133">Transmembrane helix</keyword>
<evidence type="ECO:0000259" key="18">
    <source>
        <dbReference type="PROSITE" id="PS50948"/>
    </source>
</evidence>
<keyword evidence="13" id="KW-0472">Membrane</keyword>
<organism evidence="19 20">
    <name type="scientific">Populus alba x Populus x berolinensis</name>
    <dbReference type="NCBI Taxonomy" id="444605"/>
    <lineage>
        <taxon>Eukaryota</taxon>
        <taxon>Viridiplantae</taxon>
        <taxon>Streptophyta</taxon>
        <taxon>Embryophyta</taxon>
        <taxon>Tracheophyta</taxon>
        <taxon>Spermatophyta</taxon>
        <taxon>Magnoliopsida</taxon>
        <taxon>eudicotyledons</taxon>
        <taxon>Gunneridae</taxon>
        <taxon>Pentapetalae</taxon>
        <taxon>rosids</taxon>
        <taxon>fabids</taxon>
        <taxon>Malpighiales</taxon>
        <taxon>Salicaceae</taxon>
        <taxon>Saliceae</taxon>
        <taxon>Populus</taxon>
    </lineage>
</organism>
<feature type="domain" description="Bulb-type lectin" evidence="17">
    <location>
        <begin position="35"/>
        <end position="157"/>
    </location>
</feature>
<keyword evidence="20" id="KW-1185">Reference proteome</keyword>
<dbReference type="CDD" id="cd00028">
    <property type="entry name" value="B_lectin"/>
    <property type="match status" value="1"/>
</dbReference>
<keyword evidence="9" id="KW-0325">Glycoprotein</keyword>
<dbReference type="Pfam" id="PF00954">
    <property type="entry name" value="S_locus_glycop"/>
    <property type="match status" value="1"/>
</dbReference>
<evidence type="ECO:0000256" key="14">
    <source>
        <dbReference type="SAM" id="SignalP"/>
    </source>
</evidence>
<dbReference type="Pfam" id="PF01453">
    <property type="entry name" value="B_lectin"/>
    <property type="match status" value="1"/>
</dbReference>
<dbReference type="Gene3D" id="2.90.10.10">
    <property type="entry name" value="Bulb-type lectin domain"/>
    <property type="match status" value="1"/>
</dbReference>
<evidence type="ECO:0000256" key="6">
    <source>
        <dbReference type="ARBA" id="ARBA00022777"/>
    </source>
</evidence>
<dbReference type="InterPro" id="IPR011009">
    <property type="entry name" value="Kinase-like_dom_sf"/>
</dbReference>
<dbReference type="AlphaFoldDB" id="A0AAD6RTF8"/>
<keyword evidence="7" id="KW-0067">ATP-binding</keyword>
<reference evidence="19 20" key="1">
    <citation type="journal article" date="2023" name="Mol. Ecol. Resour.">
        <title>Chromosome-level genome assembly of a triploid poplar Populus alba 'Berolinensis'.</title>
        <authorList>
            <person name="Chen S."/>
            <person name="Yu Y."/>
            <person name="Wang X."/>
            <person name="Wang S."/>
            <person name="Zhang T."/>
            <person name="Zhou Y."/>
            <person name="He R."/>
            <person name="Meng N."/>
            <person name="Wang Y."/>
            <person name="Liu W."/>
            <person name="Liu Z."/>
            <person name="Liu J."/>
            <person name="Guo Q."/>
            <person name="Huang H."/>
            <person name="Sederoff R.R."/>
            <person name="Wang G."/>
            <person name="Qu G."/>
            <person name="Chen S."/>
        </authorList>
    </citation>
    <scope>NUCLEOTIDE SEQUENCE [LARGE SCALE GENOMIC DNA]</scope>
    <source>
        <strain evidence="19">SC-2020</strain>
    </source>
</reference>
<keyword evidence="13" id="KW-0812">Transmembrane</keyword>
<protein>
    <recommendedName>
        <fullName evidence="1">non-specific serine/threonine protein kinase</fullName>
        <ecNumber evidence="1">2.7.11.1</ecNumber>
    </recommendedName>
</protein>
<dbReference type="GO" id="GO:0004674">
    <property type="term" value="F:protein serine/threonine kinase activity"/>
    <property type="evidence" value="ECO:0007669"/>
    <property type="project" value="UniProtKB-KW"/>
</dbReference>
<dbReference type="Pfam" id="PF08276">
    <property type="entry name" value="PAN_2"/>
    <property type="match status" value="1"/>
</dbReference>
<dbReference type="InterPro" id="IPR036426">
    <property type="entry name" value="Bulb-type_lectin_dom_sf"/>
</dbReference>
<dbReference type="PANTHER" id="PTHR32444">
    <property type="entry name" value="BULB-TYPE LECTIN DOMAIN-CONTAINING PROTEIN"/>
    <property type="match status" value="1"/>
</dbReference>
<comment type="caution">
    <text evidence="19">The sequence shown here is derived from an EMBL/GenBank/DDBJ whole genome shotgun (WGS) entry which is preliminary data.</text>
</comment>
<feature type="transmembrane region" description="Helical" evidence="13">
    <location>
        <begin position="443"/>
        <end position="466"/>
    </location>
</feature>
<dbReference type="PROSITE" id="PS50026">
    <property type="entry name" value="EGF_3"/>
    <property type="match status" value="1"/>
</dbReference>
<dbReference type="InterPro" id="IPR008271">
    <property type="entry name" value="Ser/Thr_kinase_AS"/>
</dbReference>
<evidence type="ECO:0000256" key="13">
    <source>
        <dbReference type="SAM" id="Phobius"/>
    </source>
</evidence>
<evidence type="ECO:0000256" key="1">
    <source>
        <dbReference type="ARBA" id="ARBA00012513"/>
    </source>
</evidence>
<comment type="caution">
    <text evidence="12">Lacks conserved residue(s) required for the propagation of feature annotation.</text>
</comment>
<dbReference type="CDD" id="cd01098">
    <property type="entry name" value="PAN_AP_plant"/>
    <property type="match status" value="1"/>
</dbReference>
<gene>
    <name evidence="19" type="ORF">NC653_004200</name>
</gene>
<dbReference type="InterPro" id="IPR003609">
    <property type="entry name" value="Pan_app"/>
</dbReference>
<dbReference type="EC" id="2.7.11.1" evidence="1"/>
<feature type="chain" id="PRO_5041931142" description="non-specific serine/threonine protein kinase" evidence="14">
    <location>
        <begin position="34"/>
        <end position="661"/>
    </location>
</feature>
<evidence type="ECO:0000256" key="7">
    <source>
        <dbReference type="ARBA" id="ARBA00022840"/>
    </source>
</evidence>
<dbReference type="InterPro" id="IPR000719">
    <property type="entry name" value="Prot_kinase_dom"/>
</dbReference>
<dbReference type="PROSITE" id="PS00108">
    <property type="entry name" value="PROTEIN_KINASE_ST"/>
    <property type="match status" value="1"/>
</dbReference>
<dbReference type="FunFam" id="1.10.510.10:FF:001019">
    <property type="entry name" value="G-type lectin S-receptor-like serine/threonine-protein kinase B120"/>
    <property type="match status" value="1"/>
</dbReference>
<keyword evidence="8" id="KW-1015">Disulfide bond</keyword>
<accession>A0AAD6RTF8</accession>
<evidence type="ECO:0000256" key="8">
    <source>
        <dbReference type="ARBA" id="ARBA00023157"/>
    </source>
</evidence>
<dbReference type="PROSITE" id="PS50948">
    <property type="entry name" value="PAN"/>
    <property type="match status" value="1"/>
</dbReference>
<dbReference type="PROSITE" id="PS50927">
    <property type="entry name" value="BULB_LECTIN"/>
    <property type="match status" value="1"/>
</dbReference>
<dbReference type="SMART" id="SM00108">
    <property type="entry name" value="B_lectin"/>
    <property type="match status" value="1"/>
</dbReference>
<dbReference type="PANTHER" id="PTHR32444:SF183">
    <property type="entry name" value="APPLE DOMAIN-CONTAINING PROTEIN"/>
    <property type="match status" value="1"/>
</dbReference>
<feature type="domain" description="Protein kinase" evidence="15">
    <location>
        <begin position="496"/>
        <end position="661"/>
    </location>
</feature>
<evidence type="ECO:0000256" key="4">
    <source>
        <dbReference type="ARBA" id="ARBA00022729"/>
    </source>
</evidence>
<evidence type="ECO:0000256" key="11">
    <source>
        <dbReference type="ARBA" id="ARBA00048679"/>
    </source>
</evidence>
<evidence type="ECO:0000259" key="15">
    <source>
        <dbReference type="PROSITE" id="PS50011"/>
    </source>
</evidence>
<name>A0AAD6RTF8_9ROSI</name>